<reference evidence="13 14" key="1">
    <citation type="submission" date="2017-04" db="EMBL/GenBank/DDBJ databases">
        <authorList>
            <person name="Afonso C.L."/>
            <person name="Miller P.J."/>
            <person name="Scott M.A."/>
            <person name="Spackman E."/>
            <person name="Goraichik I."/>
            <person name="Dimitrov K.M."/>
            <person name="Suarez D.L."/>
            <person name="Swayne D.E."/>
        </authorList>
    </citation>
    <scope>NUCLEOTIDE SEQUENCE [LARGE SCALE GENOMIC DNA]</scope>
    <source>
        <strain evidence="13 14">DSM 3385</strain>
    </source>
</reference>
<dbReference type="GO" id="GO:0004617">
    <property type="term" value="F:phosphoglycerate dehydrogenase activity"/>
    <property type="evidence" value="ECO:0007669"/>
    <property type="project" value="UniProtKB-UniRule"/>
</dbReference>
<dbReference type="EMBL" id="FWXY01000002">
    <property type="protein sequence ID" value="SMC41694.1"/>
    <property type="molecule type" value="Genomic_DNA"/>
</dbReference>
<keyword evidence="14" id="KW-1185">Reference proteome</keyword>
<dbReference type="STRING" id="1121400.SAMN02746065_10223"/>
<dbReference type="Pfam" id="PF01842">
    <property type="entry name" value="ACT"/>
    <property type="match status" value="1"/>
</dbReference>
<dbReference type="CDD" id="cd12173">
    <property type="entry name" value="PGDH_4"/>
    <property type="match status" value="1"/>
</dbReference>
<dbReference type="SUPFAM" id="SSF55021">
    <property type="entry name" value="ACT-like"/>
    <property type="match status" value="1"/>
</dbReference>
<evidence type="ECO:0000256" key="8">
    <source>
        <dbReference type="ARBA" id="ARBA00023299"/>
    </source>
</evidence>
<dbReference type="InterPro" id="IPR029009">
    <property type="entry name" value="ASB_dom_sf"/>
</dbReference>
<evidence type="ECO:0000256" key="4">
    <source>
        <dbReference type="ARBA" id="ARBA00021582"/>
    </source>
</evidence>
<dbReference type="SUPFAM" id="SSF51735">
    <property type="entry name" value="NAD(P)-binding Rossmann-fold domains"/>
    <property type="match status" value="1"/>
</dbReference>
<evidence type="ECO:0000256" key="2">
    <source>
        <dbReference type="ARBA" id="ARBA00005216"/>
    </source>
</evidence>
<gene>
    <name evidence="13" type="ORF">SAMN02746065_10223</name>
</gene>
<dbReference type="UniPathway" id="UPA00135">
    <property type="reaction ID" value="UER00196"/>
</dbReference>
<dbReference type="InterPro" id="IPR006236">
    <property type="entry name" value="PGDH"/>
</dbReference>
<keyword evidence="6 11" id="KW-0560">Oxidoreductase</keyword>
<dbReference type="SUPFAM" id="SSF52283">
    <property type="entry name" value="Formate/glycerate dehydrogenase catalytic domain-like"/>
    <property type="match status" value="1"/>
</dbReference>
<evidence type="ECO:0000256" key="3">
    <source>
        <dbReference type="ARBA" id="ARBA00005854"/>
    </source>
</evidence>
<dbReference type="EC" id="1.1.1.95" evidence="11"/>
<protein>
    <recommendedName>
        <fullName evidence="4 11">D-3-phosphoglycerate dehydrogenase</fullName>
        <ecNumber evidence="11">1.1.1.95</ecNumber>
    </recommendedName>
</protein>
<dbReference type="InterPro" id="IPR006139">
    <property type="entry name" value="D-isomer_2_OHA_DH_cat_dom"/>
</dbReference>
<feature type="domain" description="ACT" evidence="12">
    <location>
        <begin position="454"/>
        <end position="526"/>
    </location>
</feature>
<dbReference type="Gene3D" id="3.40.50.720">
    <property type="entry name" value="NAD(P)-binding Rossmann-like Domain"/>
    <property type="match status" value="2"/>
</dbReference>
<dbReference type="InterPro" id="IPR006140">
    <property type="entry name" value="D-isomer_DH_NAD-bd"/>
</dbReference>
<dbReference type="Pfam" id="PF02826">
    <property type="entry name" value="2-Hacid_dh_C"/>
    <property type="match status" value="1"/>
</dbReference>
<comment type="pathway">
    <text evidence="2 11">Amino-acid biosynthesis; L-serine biosynthesis; L-serine from 3-phospho-D-glycerate: step 1/3.</text>
</comment>
<dbReference type="InterPro" id="IPR045626">
    <property type="entry name" value="PGDH_ASB_dom"/>
</dbReference>
<dbReference type="InterPro" id="IPR036291">
    <property type="entry name" value="NAD(P)-bd_dom_sf"/>
</dbReference>
<comment type="catalytic activity">
    <reaction evidence="10 11">
        <text>(2R)-3-phosphoglycerate + NAD(+) = 3-phosphooxypyruvate + NADH + H(+)</text>
        <dbReference type="Rhea" id="RHEA:12641"/>
        <dbReference type="ChEBI" id="CHEBI:15378"/>
        <dbReference type="ChEBI" id="CHEBI:18110"/>
        <dbReference type="ChEBI" id="CHEBI:57540"/>
        <dbReference type="ChEBI" id="CHEBI:57945"/>
        <dbReference type="ChEBI" id="CHEBI:58272"/>
        <dbReference type="EC" id="1.1.1.95"/>
    </reaction>
</comment>
<dbReference type="PANTHER" id="PTHR42789:SF1">
    <property type="entry name" value="D-ISOMER SPECIFIC 2-HYDROXYACID DEHYDROGENASE FAMILY PROTEIN (AFU_ORTHOLOGUE AFUA_6G10090)"/>
    <property type="match status" value="1"/>
</dbReference>
<dbReference type="InterPro" id="IPR045865">
    <property type="entry name" value="ACT-like_dom_sf"/>
</dbReference>
<dbReference type="RefSeq" id="WP_084066716.1">
    <property type="nucleotide sequence ID" value="NZ_FWXY01000002.1"/>
</dbReference>
<evidence type="ECO:0000256" key="11">
    <source>
        <dbReference type="RuleBase" id="RU363003"/>
    </source>
</evidence>
<dbReference type="GO" id="GO:0006564">
    <property type="term" value="P:L-serine biosynthetic process"/>
    <property type="evidence" value="ECO:0007669"/>
    <property type="project" value="UniProtKB-UniRule"/>
</dbReference>
<dbReference type="PANTHER" id="PTHR42789">
    <property type="entry name" value="D-ISOMER SPECIFIC 2-HYDROXYACID DEHYDROGENASE FAMILY PROTEIN (AFU_ORTHOLOGUE AFUA_6G10090)"/>
    <property type="match status" value="1"/>
</dbReference>
<dbReference type="FunFam" id="3.40.50.720:FF:000021">
    <property type="entry name" value="D-3-phosphoglycerate dehydrogenase"/>
    <property type="match status" value="1"/>
</dbReference>
<dbReference type="OrthoDB" id="9793626at2"/>
<sequence>MKVLVSDKLGEAGLDIFRNEEGIELDVKTGLAPDELKAIIGEYDGLVIRSATKVTDEILGAATNLKVVGRAGIGLDNVDIPSATKHGVAVMNTPGGNTVTTAEHSIAMMMALTRNIPRGTSTLKGSLWEKKNLQGRELFNKVLGVIGFGNIGSIVASLAQGLKMQVIIYDPAVTAEHIEKQGFESVSLEELYKRSDYITIHVPKIESTTHLLNKETFAMMKDGVMVINCARGGIIQEQDLYDAIMSGKVAGAALDVFEVEPPVDNPLLELDQVIATPHLGASTQEAQTNVAVAVANQIIAYLKHNTVINAVNVPSVTGELLKKLQPYLYLSEKIGAMHATMAKGPIKEISVEYAGNFLDLDLKPVTLAAVKGILSPMVPDEVNSVNANAIAGDMGIKISEIASQESAHYINLIRIRVVYENDTNLISGTIFGKDDARIIRINKFRLEVIPEGYLSLIHNKDVPGAIGSIGTCLGEHDINIARMMVGREDDGDRNIIFIRTDTPVPENVCQELSALDKVHSIINFEL</sequence>
<dbReference type="NCBIfam" id="TIGR01327">
    <property type="entry name" value="PGDH"/>
    <property type="match status" value="1"/>
</dbReference>
<dbReference type="InterPro" id="IPR002912">
    <property type="entry name" value="ACT_dom"/>
</dbReference>
<evidence type="ECO:0000313" key="14">
    <source>
        <dbReference type="Proteomes" id="UP000192418"/>
    </source>
</evidence>
<keyword evidence="7 11" id="KW-0520">NAD</keyword>
<name>A0A1W1YZX3_9BACT</name>
<dbReference type="SUPFAM" id="SSF143548">
    <property type="entry name" value="Serine metabolism enzymes domain"/>
    <property type="match status" value="1"/>
</dbReference>
<evidence type="ECO:0000256" key="1">
    <source>
        <dbReference type="ARBA" id="ARBA00003800"/>
    </source>
</evidence>
<keyword evidence="5 11" id="KW-0028">Amino-acid biosynthesis</keyword>
<dbReference type="Pfam" id="PF19304">
    <property type="entry name" value="PGDH_inter"/>
    <property type="match status" value="1"/>
</dbReference>
<dbReference type="Gene3D" id="3.30.1330.90">
    <property type="entry name" value="D-3-phosphoglycerate dehydrogenase, domain 3"/>
    <property type="match status" value="1"/>
</dbReference>
<dbReference type="FunFam" id="3.30.1330.90:FF:000003">
    <property type="entry name" value="D-3-phosphoglycerate dehydrogenase"/>
    <property type="match status" value="1"/>
</dbReference>
<dbReference type="PROSITE" id="PS51671">
    <property type="entry name" value="ACT"/>
    <property type="match status" value="1"/>
</dbReference>
<comment type="catalytic activity">
    <reaction evidence="9">
        <text>(R)-2-hydroxyglutarate + NAD(+) = 2-oxoglutarate + NADH + H(+)</text>
        <dbReference type="Rhea" id="RHEA:49612"/>
        <dbReference type="ChEBI" id="CHEBI:15378"/>
        <dbReference type="ChEBI" id="CHEBI:15801"/>
        <dbReference type="ChEBI" id="CHEBI:16810"/>
        <dbReference type="ChEBI" id="CHEBI:57540"/>
        <dbReference type="ChEBI" id="CHEBI:57945"/>
        <dbReference type="EC" id="1.1.1.399"/>
    </reaction>
</comment>
<dbReference type="CDD" id="cd04902">
    <property type="entry name" value="ACT_3PGDH-xct"/>
    <property type="match status" value="1"/>
</dbReference>
<comment type="similarity">
    <text evidence="3 11">Belongs to the D-isomer specific 2-hydroxyacid dehydrogenase family.</text>
</comment>
<dbReference type="Gene3D" id="3.30.70.260">
    <property type="match status" value="1"/>
</dbReference>
<evidence type="ECO:0000256" key="9">
    <source>
        <dbReference type="ARBA" id="ARBA00048126"/>
    </source>
</evidence>
<evidence type="ECO:0000259" key="12">
    <source>
        <dbReference type="PROSITE" id="PS51671"/>
    </source>
</evidence>
<evidence type="ECO:0000256" key="7">
    <source>
        <dbReference type="ARBA" id="ARBA00023027"/>
    </source>
</evidence>
<evidence type="ECO:0000256" key="10">
    <source>
        <dbReference type="ARBA" id="ARBA00048731"/>
    </source>
</evidence>
<evidence type="ECO:0000313" key="13">
    <source>
        <dbReference type="EMBL" id="SMC41694.1"/>
    </source>
</evidence>
<dbReference type="GO" id="GO:0051287">
    <property type="term" value="F:NAD binding"/>
    <property type="evidence" value="ECO:0007669"/>
    <property type="project" value="UniProtKB-UniRule"/>
</dbReference>
<proteinExistence type="inferred from homology"/>
<dbReference type="InterPro" id="IPR050857">
    <property type="entry name" value="D-2-hydroxyacid_DH"/>
</dbReference>
<accession>A0A1W1YZX3</accession>
<dbReference type="Pfam" id="PF00389">
    <property type="entry name" value="2-Hacid_dh"/>
    <property type="match status" value="1"/>
</dbReference>
<evidence type="ECO:0000256" key="6">
    <source>
        <dbReference type="ARBA" id="ARBA00023002"/>
    </source>
</evidence>
<evidence type="ECO:0000256" key="5">
    <source>
        <dbReference type="ARBA" id="ARBA00022605"/>
    </source>
</evidence>
<comment type="function">
    <text evidence="1">Catalyzes the reversible oxidation of 3-phospho-D-glycerate to 3-phosphonooxypyruvate, the first step of the phosphorylated L-serine biosynthesis pathway. Also catalyzes the reversible oxidation of 2-hydroxyglutarate to 2-oxoglutarate.</text>
</comment>
<keyword evidence="8 11" id="KW-0718">Serine biosynthesis</keyword>
<dbReference type="AlphaFoldDB" id="A0A1W1YZX3"/>
<dbReference type="PROSITE" id="PS00065">
    <property type="entry name" value="D_2_HYDROXYACID_DH_1"/>
    <property type="match status" value="1"/>
</dbReference>
<dbReference type="Proteomes" id="UP000192418">
    <property type="component" value="Unassembled WGS sequence"/>
</dbReference>
<organism evidence="13 14">
    <name type="scientific">Desulfocicer vacuolatum DSM 3385</name>
    <dbReference type="NCBI Taxonomy" id="1121400"/>
    <lineage>
        <taxon>Bacteria</taxon>
        <taxon>Pseudomonadati</taxon>
        <taxon>Thermodesulfobacteriota</taxon>
        <taxon>Desulfobacteria</taxon>
        <taxon>Desulfobacterales</taxon>
        <taxon>Desulfobacteraceae</taxon>
        <taxon>Desulfocicer</taxon>
    </lineage>
</organism>
<dbReference type="InterPro" id="IPR029752">
    <property type="entry name" value="D-isomer_DH_CS1"/>
</dbReference>